<dbReference type="SUPFAM" id="SSF52540">
    <property type="entry name" value="P-loop containing nucleoside triphosphate hydrolases"/>
    <property type="match status" value="1"/>
</dbReference>
<dbReference type="InterPro" id="IPR041628">
    <property type="entry name" value="ChlI/MoxR_AAA_lid"/>
</dbReference>
<evidence type="ECO:0000313" key="7">
    <source>
        <dbReference type="Proteomes" id="UP000223071"/>
    </source>
</evidence>
<accession>A0A2A9HK11</accession>
<dbReference type="PANTHER" id="PTHR42759:SF1">
    <property type="entry name" value="MAGNESIUM-CHELATASE SUBUNIT CHLD"/>
    <property type="match status" value="1"/>
</dbReference>
<dbReference type="EMBL" id="PDJQ01000001">
    <property type="protein sequence ID" value="PFG75326.1"/>
    <property type="molecule type" value="Genomic_DNA"/>
</dbReference>
<dbReference type="Pfam" id="PF07726">
    <property type="entry name" value="AAA_3"/>
    <property type="match status" value="1"/>
</dbReference>
<evidence type="ECO:0000259" key="5">
    <source>
        <dbReference type="Pfam" id="PF17863"/>
    </source>
</evidence>
<name>A0A2A9HK11_TEPT2</name>
<evidence type="ECO:0000256" key="1">
    <source>
        <dbReference type="ARBA" id="ARBA00022741"/>
    </source>
</evidence>
<dbReference type="Proteomes" id="UP000223071">
    <property type="component" value="Unassembled WGS sequence"/>
</dbReference>
<dbReference type="CDD" id="cd00009">
    <property type="entry name" value="AAA"/>
    <property type="match status" value="1"/>
</dbReference>
<keyword evidence="2" id="KW-0067">ATP-binding</keyword>
<dbReference type="PANTHER" id="PTHR42759">
    <property type="entry name" value="MOXR FAMILY PROTEIN"/>
    <property type="match status" value="1"/>
</dbReference>
<dbReference type="Pfam" id="PF17863">
    <property type="entry name" value="AAA_lid_2"/>
    <property type="match status" value="1"/>
</dbReference>
<organism evidence="6 7">
    <name type="scientific">Tepidiforma thermophila (strain KCTC 52669 / CGMCC 1.13589 / G233)</name>
    <dbReference type="NCBI Taxonomy" id="2761530"/>
    <lineage>
        <taxon>Bacteria</taxon>
        <taxon>Bacillati</taxon>
        <taxon>Chloroflexota</taxon>
        <taxon>Tepidiformia</taxon>
        <taxon>Tepidiformales</taxon>
        <taxon>Tepidiformaceae</taxon>
        <taxon>Tepidiforma</taxon>
    </lineage>
</organism>
<reference evidence="6 7" key="1">
    <citation type="submission" date="2017-09" db="EMBL/GenBank/DDBJ databases">
        <title>Sequencing the genomes of two abundant thermophiles in Great Basin hot springs: Thermocrinis jamiesonii and novel Chloroflexi Thermoflexus hugenholtzii.</title>
        <authorList>
            <person name="Hedlund B."/>
        </authorList>
    </citation>
    <scope>NUCLEOTIDE SEQUENCE [LARGE SCALE GENOMIC DNA]</scope>
    <source>
        <strain evidence="6 7">G233</strain>
    </source>
</reference>
<proteinExistence type="inferred from homology"/>
<feature type="domain" description="ChlI/MoxR AAA lid" evidence="5">
    <location>
        <begin position="252"/>
        <end position="322"/>
    </location>
</feature>
<keyword evidence="1" id="KW-0547">Nucleotide-binding</keyword>
<evidence type="ECO:0000256" key="3">
    <source>
        <dbReference type="ARBA" id="ARBA00061607"/>
    </source>
</evidence>
<gene>
    <name evidence="6" type="ORF">A9A59_2594</name>
</gene>
<dbReference type="GO" id="GO:0016887">
    <property type="term" value="F:ATP hydrolysis activity"/>
    <property type="evidence" value="ECO:0007669"/>
    <property type="project" value="InterPro"/>
</dbReference>
<dbReference type="AlphaFoldDB" id="A0A2A9HK11"/>
<dbReference type="InterPro" id="IPR050764">
    <property type="entry name" value="CbbQ/NirQ/NorQ/GpvN"/>
</dbReference>
<comment type="caution">
    <text evidence="6">The sequence shown here is derived from an EMBL/GenBank/DDBJ whole genome shotgun (WGS) entry which is preliminary data.</text>
</comment>
<evidence type="ECO:0000259" key="4">
    <source>
        <dbReference type="Pfam" id="PF07726"/>
    </source>
</evidence>
<evidence type="ECO:0000313" key="6">
    <source>
        <dbReference type="EMBL" id="PFG75326.1"/>
    </source>
</evidence>
<evidence type="ECO:0000256" key="2">
    <source>
        <dbReference type="ARBA" id="ARBA00022840"/>
    </source>
</evidence>
<dbReference type="Gene3D" id="1.10.8.80">
    <property type="entry name" value="Magnesium chelatase subunit I, C-Terminal domain"/>
    <property type="match status" value="1"/>
</dbReference>
<sequence length="339" mass="37128">MTHLSSESRQEAAARAHAVFEAAMFEIKRVIVGQEQMLERVLVALLANGHLLIEGVPGLAKTLTVKTVAEVLGGTFHRVQFTPDLVPGDLVGTRIYRPDTGTFVAEKGPVFCNILLADEINRAPAKVQSALLEVMQERQVTIGLETFRVPHPFLVMATQNPIESEGTYPLPEAQVDRFMMKVVVDYPAEAEELAIVQRSLAPVGEVKQVLPVEELARYQQLTEEVYVDRAVAEYAVALANATRHPERFGLVRHKEHIAFGASPRGSINLVHAARAVALLRGRAYVLPGDVYDLARDVLRHRMVLTYQALAEGVTADQILDEILAAVPVPRIELAAGATA</sequence>
<dbReference type="FunFam" id="3.40.50.300:FF:000640">
    <property type="entry name" value="MoxR family ATPase"/>
    <property type="match status" value="1"/>
</dbReference>
<feature type="domain" description="ATPase AAA-3" evidence="4">
    <location>
        <begin position="50"/>
        <end position="180"/>
    </location>
</feature>
<dbReference type="PIRSF" id="PIRSF002849">
    <property type="entry name" value="AAA_ATPase_chaperone_MoxR_prd"/>
    <property type="match status" value="1"/>
</dbReference>
<dbReference type="GO" id="GO:0005524">
    <property type="term" value="F:ATP binding"/>
    <property type="evidence" value="ECO:0007669"/>
    <property type="project" value="UniProtKB-KW"/>
</dbReference>
<dbReference type="InterPro" id="IPR011703">
    <property type="entry name" value="ATPase_AAA-3"/>
</dbReference>
<comment type="similarity">
    <text evidence="3">Belongs to the MoxR family.</text>
</comment>
<keyword evidence="7" id="KW-1185">Reference proteome</keyword>
<protein>
    <submittedName>
        <fullName evidence="6">MoxR-like ATPase</fullName>
    </submittedName>
</protein>
<dbReference type="InterPro" id="IPR027417">
    <property type="entry name" value="P-loop_NTPase"/>
</dbReference>
<dbReference type="Gene3D" id="3.40.50.300">
    <property type="entry name" value="P-loop containing nucleotide triphosphate hydrolases"/>
    <property type="match status" value="1"/>
</dbReference>